<dbReference type="Proteomes" id="UP001266305">
    <property type="component" value="Unassembled WGS sequence"/>
</dbReference>
<dbReference type="EMBL" id="JASSZA010000011">
    <property type="protein sequence ID" value="KAK2097499.1"/>
    <property type="molecule type" value="Genomic_DNA"/>
</dbReference>
<keyword evidence="2" id="KW-1185">Reference proteome</keyword>
<comment type="caution">
    <text evidence="1">The sequence shown here is derived from an EMBL/GenBank/DDBJ whole genome shotgun (WGS) entry which is preliminary data.</text>
</comment>
<accession>A0ABQ9UKB3</accession>
<proteinExistence type="predicted"/>
<organism evidence="1 2">
    <name type="scientific">Saguinus oedipus</name>
    <name type="common">Cotton-top tamarin</name>
    <name type="synonym">Oedipomidas oedipus</name>
    <dbReference type="NCBI Taxonomy" id="9490"/>
    <lineage>
        <taxon>Eukaryota</taxon>
        <taxon>Metazoa</taxon>
        <taxon>Chordata</taxon>
        <taxon>Craniata</taxon>
        <taxon>Vertebrata</taxon>
        <taxon>Euteleostomi</taxon>
        <taxon>Mammalia</taxon>
        <taxon>Eutheria</taxon>
        <taxon>Euarchontoglires</taxon>
        <taxon>Primates</taxon>
        <taxon>Haplorrhini</taxon>
        <taxon>Platyrrhini</taxon>
        <taxon>Cebidae</taxon>
        <taxon>Callitrichinae</taxon>
        <taxon>Saguinus</taxon>
    </lineage>
</organism>
<name>A0ABQ9UKB3_SAGOE</name>
<evidence type="ECO:0000313" key="1">
    <source>
        <dbReference type="EMBL" id="KAK2097499.1"/>
    </source>
</evidence>
<protein>
    <submittedName>
        <fullName evidence="1">Uncharacterized protein</fullName>
    </submittedName>
</protein>
<evidence type="ECO:0000313" key="2">
    <source>
        <dbReference type="Proteomes" id="UP001266305"/>
    </source>
</evidence>
<sequence>MIPATPSQFPPKTTDFSIAIPEPRLLVRLNPLSTSDGAMTSHPVHPIIIPPTEMASGNGQLDLLIHLGAERDQPRERVLHLPATEVKPEETRKYICSKD</sequence>
<reference evidence="1 2" key="1">
    <citation type="submission" date="2023-05" db="EMBL/GenBank/DDBJ databases">
        <title>B98-5 Cell Line De Novo Hybrid Assembly: An Optical Mapping Approach.</title>
        <authorList>
            <person name="Kananen K."/>
            <person name="Auerbach J.A."/>
            <person name="Kautto E."/>
            <person name="Blachly J.S."/>
        </authorList>
    </citation>
    <scope>NUCLEOTIDE SEQUENCE [LARGE SCALE GENOMIC DNA]</scope>
    <source>
        <strain evidence="1">B95-8</strain>
        <tissue evidence="1">Cell line</tissue>
    </source>
</reference>
<gene>
    <name evidence="1" type="ORF">P7K49_022950</name>
</gene>